<proteinExistence type="predicted"/>
<name>A0A2U1MQW1_ARTAN</name>
<comment type="caution">
    <text evidence="1">The sequence shown here is derived from an EMBL/GenBank/DDBJ whole genome shotgun (WGS) entry which is preliminary data.</text>
</comment>
<dbReference type="Proteomes" id="UP000245207">
    <property type="component" value="Unassembled WGS sequence"/>
</dbReference>
<protein>
    <submittedName>
        <fullName evidence="1">VAN3-binding protein</fullName>
    </submittedName>
</protein>
<reference evidence="1 2" key="1">
    <citation type="journal article" date="2018" name="Mol. Plant">
        <title>The genome of Artemisia annua provides insight into the evolution of Asteraceae family and artemisinin biosynthesis.</title>
        <authorList>
            <person name="Shen Q."/>
            <person name="Zhang L."/>
            <person name="Liao Z."/>
            <person name="Wang S."/>
            <person name="Yan T."/>
            <person name="Shi P."/>
            <person name="Liu M."/>
            <person name="Fu X."/>
            <person name="Pan Q."/>
            <person name="Wang Y."/>
            <person name="Lv Z."/>
            <person name="Lu X."/>
            <person name="Zhang F."/>
            <person name="Jiang W."/>
            <person name="Ma Y."/>
            <person name="Chen M."/>
            <person name="Hao X."/>
            <person name="Li L."/>
            <person name="Tang Y."/>
            <person name="Lv G."/>
            <person name="Zhou Y."/>
            <person name="Sun X."/>
            <person name="Brodelius P.E."/>
            <person name="Rose J.K.C."/>
            <person name="Tang K."/>
        </authorList>
    </citation>
    <scope>NUCLEOTIDE SEQUENCE [LARGE SCALE GENOMIC DNA]</scope>
    <source>
        <strain evidence="2">cv. Huhao1</strain>
        <tissue evidence="1">Leaf</tissue>
    </source>
</reference>
<organism evidence="1 2">
    <name type="scientific">Artemisia annua</name>
    <name type="common">Sweet wormwood</name>
    <dbReference type="NCBI Taxonomy" id="35608"/>
    <lineage>
        <taxon>Eukaryota</taxon>
        <taxon>Viridiplantae</taxon>
        <taxon>Streptophyta</taxon>
        <taxon>Embryophyta</taxon>
        <taxon>Tracheophyta</taxon>
        <taxon>Spermatophyta</taxon>
        <taxon>Magnoliopsida</taxon>
        <taxon>eudicotyledons</taxon>
        <taxon>Gunneridae</taxon>
        <taxon>Pentapetalae</taxon>
        <taxon>asterids</taxon>
        <taxon>campanulids</taxon>
        <taxon>Asterales</taxon>
        <taxon>Asteraceae</taxon>
        <taxon>Asteroideae</taxon>
        <taxon>Anthemideae</taxon>
        <taxon>Artemisiinae</taxon>
        <taxon>Artemisia</taxon>
    </lineage>
</organism>
<accession>A0A2U1MQW1</accession>
<evidence type="ECO:0000313" key="1">
    <source>
        <dbReference type="EMBL" id="PWA63604.1"/>
    </source>
</evidence>
<evidence type="ECO:0000313" key="2">
    <source>
        <dbReference type="Proteomes" id="UP000245207"/>
    </source>
</evidence>
<dbReference type="EMBL" id="PKPP01004602">
    <property type="protein sequence ID" value="PWA63604.1"/>
    <property type="molecule type" value="Genomic_DNA"/>
</dbReference>
<sequence>MKAKKDGKNAVDDDCYFLWFVVDVYSGIRDAENVRFQDGDEKIRILQQGNHKSQSNQLRQSSFAVMDLEKRRQSEQKVKNNGNFLGMCNQELLAQGSELLKRTHNGDLYWKIDLNYRSILYIHVKVVVLFLEVSTYDFCYSN</sequence>
<dbReference type="OrthoDB" id="1739711at2759"/>
<gene>
    <name evidence="1" type="ORF">CTI12_AA349940</name>
</gene>
<dbReference type="STRING" id="35608.A0A2U1MQW1"/>
<dbReference type="AlphaFoldDB" id="A0A2U1MQW1"/>
<keyword evidence="2" id="KW-1185">Reference proteome</keyword>